<dbReference type="EMBL" id="WHSC02000002">
    <property type="protein sequence ID" value="MDO6120431.1"/>
    <property type="molecule type" value="Genomic_DNA"/>
</dbReference>
<dbReference type="RefSeq" id="WP_244762109.1">
    <property type="nucleotide sequence ID" value="NZ_JALJCJ010000004.1"/>
</dbReference>
<reference evidence="1" key="1">
    <citation type="submission" date="2022-04" db="EMBL/GenBank/DDBJ databases">
        <title>Shinella lacus sp. nov., a novel member of the genus Shinella from water.</title>
        <authorList>
            <person name="Deng Y."/>
        </authorList>
    </citation>
    <scope>NUCLEOTIDE SEQUENCE</scope>
    <source>
        <strain evidence="1">JCM 31239</strain>
    </source>
</reference>
<accession>A0ABT8X9K9</accession>
<evidence type="ECO:0000313" key="1">
    <source>
        <dbReference type="EMBL" id="MDO6120431.1"/>
    </source>
</evidence>
<sequence>MVLKQDNHAGVFAPFDYAPPEAAQCLDDIYRAFGRHDIDWFWCAQCFGPDDKKRMRAYPNPRTAPAEAFSGIYNEHPICSGGETTFLHWLPRAIELQFLAKGIDPSLTVQMFRLGMLAWPDAETQVLRRLFCRIALNWWTLGDIAPLQLTPDKDVRIHDRTIGRRLLEVLCAVRVDMGSVAEALIDIDTPTAWFSLLDAFQAETVLDDSIYHVLHDGEDEAVFRRAHAALNRCARAGLSRYLSRQRLVEKWETATLAAPALADAISDAEMLFDAYCTRQSEAEADDDREAIRLAMQYRASS</sequence>
<evidence type="ECO:0000313" key="2">
    <source>
        <dbReference type="Proteomes" id="UP001177080"/>
    </source>
</evidence>
<comment type="caution">
    <text evidence="1">The sequence shown here is derived from an EMBL/GenBank/DDBJ whole genome shotgun (WGS) entry which is preliminary data.</text>
</comment>
<organism evidence="1 2">
    <name type="scientific">Shinella curvata</name>
    <dbReference type="NCBI Taxonomy" id="1817964"/>
    <lineage>
        <taxon>Bacteria</taxon>
        <taxon>Pseudomonadati</taxon>
        <taxon>Pseudomonadota</taxon>
        <taxon>Alphaproteobacteria</taxon>
        <taxon>Hyphomicrobiales</taxon>
        <taxon>Rhizobiaceae</taxon>
        <taxon>Shinella</taxon>
    </lineage>
</organism>
<proteinExistence type="predicted"/>
<dbReference type="Proteomes" id="UP001177080">
    <property type="component" value="Unassembled WGS sequence"/>
</dbReference>
<gene>
    <name evidence="1" type="ORF">GB928_004470</name>
</gene>
<keyword evidence="2" id="KW-1185">Reference proteome</keyword>
<name>A0ABT8X9K9_9HYPH</name>
<protein>
    <submittedName>
        <fullName evidence="1">Uncharacterized protein</fullName>
    </submittedName>
</protein>